<comment type="caution">
    <text evidence="3">The sequence shown here is derived from an EMBL/GenBank/DDBJ whole genome shotgun (WGS) entry which is preliminary data.</text>
</comment>
<feature type="domain" description="Peptidase C39" evidence="2">
    <location>
        <begin position="91"/>
        <end position="222"/>
    </location>
</feature>
<gene>
    <name evidence="3" type="ORF">C8N29_106116</name>
</gene>
<keyword evidence="4" id="KW-1185">Reference proteome</keyword>
<dbReference type="PROSITE" id="PS50990">
    <property type="entry name" value="PEPTIDASE_C39"/>
    <property type="match status" value="1"/>
</dbReference>
<dbReference type="InterPro" id="IPR005074">
    <property type="entry name" value="Peptidase_C39"/>
</dbReference>
<protein>
    <recommendedName>
        <fullName evidence="2">Peptidase C39 domain-containing protein</fullName>
    </recommendedName>
</protein>
<organism evidence="3 4">
    <name type="scientific">Agitococcus lubricus</name>
    <dbReference type="NCBI Taxonomy" id="1077255"/>
    <lineage>
        <taxon>Bacteria</taxon>
        <taxon>Pseudomonadati</taxon>
        <taxon>Pseudomonadota</taxon>
        <taxon>Gammaproteobacteria</taxon>
        <taxon>Moraxellales</taxon>
        <taxon>Moraxellaceae</taxon>
        <taxon>Agitococcus</taxon>
    </lineage>
</organism>
<evidence type="ECO:0000313" key="3">
    <source>
        <dbReference type="EMBL" id="PTQ89585.1"/>
    </source>
</evidence>
<dbReference type="AlphaFoldDB" id="A0A2T5IZW7"/>
<accession>A0A2T5IZW7</accession>
<dbReference type="GO" id="GO:0016020">
    <property type="term" value="C:membrane"/>
    <property type="evidence" value="ECO:0007669"/>
    <property type="project" value="InterPro"/>
</dbReference>
<dbReference type="GO" id="GO:0006508">
    <property type="term" value="P:proteolysis"/>
    <property type="evidence" value="ECO:0007669"/>
    <property type="project" value="InterPro"/>
</dbReference>
<evidence type="ECO:0000259" key="2">
    <source>
        <dbReference type="PROSITE" id="PS50990"/>
    </source>
</evidence>
<keyword evidence="1" id="KW-1133">Transmembrane helix</keyword>
<keyword evidence="1" id="KW-0812">Transmembrane</keyword>
<dbReference type="GO" id="GO:0008233">
    <property type="term" value="F:peptidase activity"/>
    <property type="evidence" value="ECO:0007669"/>
    <property type="project" value="InterPro"/>
</dbReference>
<dbReference type="Gene3D" id="3.90.70.10">
    <property type="entry name" value="Cysteine proteinases"/>
    <property type="match status" value="1"/>
</dbReference>
<dbReference type="EMBL" id="QAON01000006">
    <property type="protein sequence ID" value="PTQ89585.1"/>
    <property type="molecule type" value="Genomic_DNA"/>
</dbReference>
<dbReference type="CDD" id="cd02423">
    <property type="entry name" value="Peptidase_C39G"/>
    <property type="match status" value="1"/>
</dbReference>
<reference evidence="3 4" key="1">
    <citation type="submission" date="2018-04" db="EMBL/GenBank/DDBJ databases">
        <title>Genomic Encyclopedia of Archaeal and Bacterial Type Strains, Phase II (KMG-II): from individual species to whole genera.</title>
        <authorList>
            <person name="Goeker M."/>
        </authorList>
    </citation>
    <scope>NUCLEOTIDE SEQUENCE [LARGE SCALE GENOMIC DNA]</scope>
    <source>
        <strain evidence="3 4">DSM 5822</strain>
    </source>
</reference>
<evidence type="ECO:0000256" key="1">
    <source>
        <dbReference type="SAM" id="Phobius"/>
    </source>
</evidence>
<dbReference type="GO" id="GO:0005524">
    <property type="term" value="F:ATP binding"/>
    <property type="evidence" value="ECO:0007669"/>
    <property type="project" value="InterPro"/>
</dbReference>
<name>A0A2T5IZW7_9GAMM</name>
<keyword evidence="1" id="KW-0472">Membrane</keyword>
<proteinExistence type="predicted"/>
<sequence>MVKNSILRVIKIINWLLKPKIRKTLMFLTTIGSAIIFMFANDAFEVADKKPASIYYSHATDVRVNSYAVMDEPVETVAPLSEQQFRNISRQAYDYSCGSAALTTLLNGYLGRQFTEKQIMDGLLKFGEYEKIVQRRGFSMLDMKRLVTALGHPSGGYKGSINDLKKLDHPAIIPIHYANFKHFVIVRKYKEGRFFIADPALGNISFPEARLEEIWDGNVMFVVFPNGFKPQPTLELTEADMRFIDDKTINYLAFMEVSENHRQMELNADRAGTLQRVFNADEKASQAESIIDVPLRSYYRRK</sequence>
<dbReference type="Proteomes" id="UP000244223">
    <property type="component" value="Unassembled WGS sequence"/>
</dbReference>
<evidence type="ECO:0000313" key="4">
    <source>
        <dbReference type="Proteomes" id="UP000244223"/>
    </source>
</evidence>
<feature type="transmembrane region" description="Helical" evidence="1">
    <location>
        <begin position="21"/>
        <end position="40"/>
    </location>
</feature>
<dbReference type="Pfam" id="PF03412">
    <property type="entry name" value="Peptidase_C39"/>
    <property type="match status" value="1"/>
</dbReference>